<gene>
    <name evidence="3" type="ORF">COMA1_20217</name>
</gene>
<organism evidence="3 4">
    <name type="scientific">Candidatus Nitrospira nitrosa</name>
    <dbReference type="NCBI Taxonomy" id="1742972"/>
    <lineage>
        <taxon>Bacteria</taxon>
        <taxon>Pseudomonadati</taxon>
        <taxon>Nitrospirota</taxon>
        <taxon>Nitrospiria</taxon>
        <taxon>Nitrospirales</taxon>
        <taxon>Nitrospiraceae</taxon>
        <taxon>Nitrospira</taxon>
    </lineage>
</organism>
<keyword evidence="2" id="KW-0732">Signal</keyword>
<protein>
    <submittedName>
        <fullName evidence="3">Uncharacterized protein</fullName>
    </submittedName>
</protein>
<dbReference type="EMBL" id="CZQA01000008">
    <property type="protein sequence ID" value="CUS35314.1"/>
    <property type="molecule type" value="Genomic_DNA"/>
</dbReference>
<dbReference type="OrthoDB" id="9797999at2"/>
<accession>A0A0S4LJL2</accession>
<dbReference type="Proteomes" id="UP000199032">
    <property type="component" value="Unassembled WGS sequence"/>
</dbReference>
<evidence type="ECO:0000313" key="3">
    <source>
        <dbReference type="EMBL" id="CUS35314.1"/>
    </source>
</evidence>
<dbReference type="STRING" id="1742972.COMA1_20217"/>
<feature type="region of interest" description="Disordered" evidence="1">
    <location>
        <begin position="106"/>
        <end position="134"/>
    </location>
</feature>
<proteinExistence type="predicted"/>
<dbReference type="RefSeq" id="WP_090747617.1">
    <property type="nucleotide sequence ID" value="NZ_CZQA01000008.1"/>
</dbReference>
<feature type="chain" id="PRO_5006624111" evidence="2">
    <location>
        <begin position="21"/>
        <end position="134"/>
    </location>
</feature>
<name>A0A0S4LJL2_9BACT</name>
<evidence type="ECO:0000313" key="4">
    <source>
        <dbReference type="Proteomes" id="UP000199032"/>
    </source>
</evidence>
<dbReference type="AlphaFoldDB" id="A0A0S4LJL2"/>
<reference evidence="3 4" key="1">
    <citation type="submission" date="2015-10" db="EMBL/GenBank/DDBJ databases">
        <authorList>
            <person name="Gilbert D.G."/>
        </authorList>
    </citation>
    <scope>NUCLEOTIDE SEQUENCE [LARGE SCALE GENOMIC DNA]</scope>
    <source>
        <strain evidence="3">COMA1</strain>
    </source>
</reference>
<sequence>MRYLWSVGGLLWLLSISTLSDEGTAMAQNASSVRSFAGGVSPMFKFGNGSLYIDNQGTQGFLFTPGQNFQSYNFRNPTTGQAWSGAMMTFGPQLSIGLIQGANQIGSPTVLPPPPRQTDLLPPIESGLLEPLPY</sequence>
<evidence type="ECO:0000256" key="2">
    <source>
        <dbReference type="SAM" id="SignalP"/>
    </source>
</evidence>
<evidence type="ECO:0000256" key="1">
    <source>
        <dbReference type="SAM" id="MobiDB-lite"/>
    </source>
</evidence>
<feature type="signal peptide" evidence="2">
    <location>
        <begin position="1"/>
        <end position="20"/>
    </location>
</feature>
<keyword evidence="4" id="KW-1185">Reference proteome</keyword>